<accession>A0A444VXW4</accession>
<evidence type="ECO:0000313" key="1">
    <source>
        <dbReference type="EMBL" id="RYJ38403.1"/>
    </source>
</evidence>
<evidence type="ECO:0000313" key="2">
    <source>
        <dbReference type="Proteomes" id="UP000290433"/>
    </source>
</evidence>
<protein>
    <submittedName>
        <fullName evidence="1">Uncharacterized protein</fullName>
    </submittedName>
</protein>
<sequence>MHFLNHFGQSYYTFDYQQIICRKITKYNKLFYFKQKVAVFGIL</sequence>
<organism evidence="1 2">
    <name type="scientific">Flavobacterium anhuiense</name>
    <dbReference type="NCBI Taxonomy" id="459526"/>
    <lineage>
        <taxon>Bacteria</taxon>
        <taxon>Pseudomonadati</taxon>
        <taxon>Bacteroidota</taxon>
        <taxon>Flavobacteriia</taxon>
        <taxon>Flavobacteriales</taxon>
        <taxon>Flavobacteriaceae</taxon>
        <taxon>Flavobacterium</taxon>
    </lineage>
</organism>
<name>A0A444VXW4_9FLAO</name>
<dbReference type="AlphaFoldDB" id="A0A444VXW4"/>
<gene>
    <name evidence="1" type="ORF">NU08_2380</name>
</gene>
<comment type="caution">
    <text evidence="1">The sequence shown here is derived from an EMBL/GenBank/DDBJ whole genome shotgun (WGS) entry which is preliminary data.</text>
</comment>
<proteinExistence type="predicted"/>
<dbReference type="EMBL" id="JUIV01000008">
    <property type="protein sequence ID" value="RYJ38403.1"/>
    <property type="molecule type" value="Genomic_DNA"/>
</dbReference>
<reference evidence="1 2" key="1">
    <citation type="submission" date="2014-12" db="EMBL/GenBank/DDBJ databases">
        <title>Genome sequence of Flavobacterium anhuiense RCM74.</title>
        <authorList>
            <person name="Kim J.F."/>
            <person name="Song J.Y."/>
            <person name="Kwak M.-J."/>
            <person name="Lee S.-W."/>
        </authorList>
    </citation>
    <scope>NUCLEOTIDE SEQUENCE [LARGE SCALE GENOMIC DNA]</scope>
    <source>
        <strain evidence="1 2">RCM74</strain>
    </source>
</reference>
<dbReference type="Proteomes" id="UP000290433">
    <property type="component" value="Unassembled WGS sequence"/>
</dbReference>